<keyword evidence="3" id="KW-1185">Reference proteome</keyword>
<name>A0A5C6CRL7_9BACT</name>
<comment type="caution">
    <text evidence="2">The sequence shown here is derived from an EMBL/GenBank/DDBJ whole genome shotgun (WGS) entry which is preliminary data.</text>
</comment>
<accession>A0A5C6CRL7</accession>
<dbReference type="AlphaFoldDB" id="A0A5C6CRL7"/>
<organism evidence="2 3">
    <name type="scientific">Novipirellula galeiformis</name>
    <dbReference type="NCBI Taxonomy" id="2528004"/>
    <lineage>
        <taxon>Bacteria</taxon>
        <taxon>Pseudomonadati</taxon>
        <taxon>Planctomycetota</taxon>
        <taxon>Planctomycetia</taxon>
        <taxon>Pirellulales</taxon>
        <taxon>Pirellulaceae</taxon>
        <taxon>Novipirellula</taxon>
    </lineage>
</organism>
<feature type="compositionally biased region" description="Polar residues" evidence="1">
    <location>
        <begin position="72"/>
        <end position="83"/>
    </location>
</feature>
<sequence>MAKSQVKRVNRAKAIRDYYDSHPKAKPLQVSAELKKQGIEVSTQYISTIRSNSKKKKGNVSKPGRPQGKGTRATSEATPSRSPASEKQKLYFQSLVRLKEVTREFGGIPQTRAALDALEAITD</sequence>
<gene>
    <name evidence="2" type="ORF">Pla52o_00470</name>
</gene>
<proteinExistence type="predicted"/>
<protein>
    <submittedName>
        <fullName evidence="2">Uncharacterized protein</fullName>
    </submittedName>
</protein>
<dbReference type="Proteomes" id="UP000316304">
    <property type="component" value="Unassembled WGS sequence"/>
</dbReference>
<dbReference type="RefSeq" id="WP_146592599.1">
    <property type="nucleotide sequence ID" value="NZ_SJPT01000001.1"/>
</dbReference>
<feature type="region of interest" description="Disordered" evidence="1">
    <location>
        <begin position="49"/>
        <end position="89"/>
    </location>
</feature>
<dbReference type="EMBL" id="SJPT01000001">
    <property type="protein sequence ID" value="TWU26194.1"/>
    <property type="molecule type" value="Genomic_DNA"/>
</dbReference>
<feature type="region of interest" description="Disordered" evidence="1">
    <location>
        <begin position="1"/>
        <end position="23"/>
    </location>
</feature>
<feature type="compositionally biased region" description="Basic and acidic residues" evidence="1">
    <location>
        <begin position="14"/>
        <end position="23"/>
    </location>
</feature>
<evidence type="ECO:0000256" key="1">
    <source>
        <dbReference type="SAM" id="MobiDB-lite"/>
    </source>
</evidence>
<feature type="compositionally biased region" description="Basic residues" evidence="1">
    <location>
        <begin position="1"/>
        <end position="13"/>
    </location>
</feature>
<reference evidence="2 3" key="1">
    <citation type="submission" date="2019-02" db="EMBL/GenBank/DDBJ databases">
        <title>Deep-cultivation of Planctomycetes and their phenomic and genomic characterization uncovers novel biology.</title>
        <authorList>
            <person name="Wiegand S."/>
            <person name="Jogler M."/>
            <person name="Boedeker C."/>
            <person name="Pinto D."/>
            <person name="Vollmers J."/>
            <person name="Rivas-Marin E."/>
            <person name="Kohn T."/>
            <person name="Peeters S.H."/>
            <person name="Heuer A."/>
            <person name="Rast P."/>
            <person name="Oberbeckmann S."/>
            <person name="Bunk B."/>
            <person name="Jeske O."/>
            <person name="Meyerdierks A."/>
            <person name="Storesund J.E."/>
            <person name="Kallscheuer N."/>
            <person name="Luecker S."/>
            <person name="Lage O.M."/>
            <person name="Pohl T."/>
            <person name="Merkel B.J."/>
            <person name="Hornburger P."/>
            <person name="Mueller R.-W."/>
            <person name="Bruemmer F."/>
            <person name="Labrenz M."/>
            <person name="Spormann A.M."/>
            <person name="Op Den Camp H."/>
            <person name="Overmann J."/>
            <person name="Amann R."/>
            <person name="Jetten M.S.M."/>
            <person name="Mascher T."/>
            <person name="Medema M.H."/>
            <person name="Devos D.P."/>
            <person name="Kaster A.-K."/>
            <person name="Ovreas L."/>
            <person name="Rohde M."/>
            <person name="Galperin M.Y."/>
            <person name="Jogler C."/>
        </authorList>
    </citation>
    <scope>NUCLEOTIDE SEQUENCE [LARGE SCALE GENOMIC DNA]</scope>
    <source>
        <strain evidence="2 3">Pla52o</strain>
    </source>
</reference>
<evidence type="ECO:0000313" key="3">
    <source>
        <dbReference type="Proteomes" id="UP000316304"/>
    </source>
</evidence>
<dbReference type="OrthoDB" id="284479at2"/>
<evidence type="ECO:0000313" key="2">
    <source>
        <dbReference type="EMBL" id="TWU26194.1"/>
    </source>
</evidence>